<protein>
    <submittedName>
        <fullName evidence="1">16835_t:CDS:1</fullName>
    </submittedName>
</protein>
<dbReference type="EMBL" id="CAJVPU010003814">
    <property type="protein sequence ID" value="CAG8523594.1"/>
    <property type="molecule type" value="Genomic_DNA"/>
</dbReference>
<comment type="caution">
    <text evidence="1">The sequence shown here is derived from an EMBL/GenBank/DDBJ whole genome shotgun (WGS) entry which is preliminary data.</text>
</comment>
<name>A0ACA9LD36_9GLOM</name>
<evidence type="ECO:0000313" key="1">
    <source>
        <dbReference type="EMBL" id="CAG8523594.1"/>
    </source>
</evidence>
<accession>A0ACA9LD36</accession>
<dbReference type="Proteomes" id="UP000789702">
    <property type="component" value="Unassembled WGS sequence"/>
</dbReference>
<proteinExistence type="predicted"/>
<evidence type="ECO:0000313" key="2">
    <source>
        <dbReference type="Proteomes" id="UP000789702"/>
    </source>
</evidence>
<organism evidence="1 2">
    <name type="scientific">Dentiscutata heterogama</name>
    <dbReference type="NCBI Taxonomy" id="1316150"/>
    <lineage>
        <taxon>Eukaryota</taxon>
        <taxon>Fungi</taxon>
        <taxon>Fungi incertae sedis</taxon>
        <taxon>Mucoromycota</taxon>
        <taxon>Glomeromycotina</taxon>
        <taxon>Glomeromycetes</taxon>
        <taxon>Diversisporales</taxon>
        <taxon>Gigasporaceae</taxon>
        <taxon>Dentiscutata</taxon>
    </lineage>
</organism>
<reference evidence="1" key="1">
    <citation type="submission" date="2021-06" db="EMBL/GenBank/DDBJ databases">
        <authorList>
            <person name="Kallberg Y."/>
            <person name="Tangrot J."/>
            <person name="Rosling A."/>
        </authorList>
    </citation>
    <scope>NUCLEOTIDE SEQUENCE</scope>
    <source>
        <strain evidence="1">IL203A</strain>
    </source>
</reference>
<keyword evidence="2" id="KW-1185">Reference proteome</keyword>
<sequence>MKVENNDLEEQPIKLEPEDYSMEPVSRSFNNGVLGLGLLTSLFPGPRENLERRFVIKEYQRELEYQELVLEAIESGDELGDQNEMESEDDKENADPETEGEKNKKIWQDCNDDDKTIATQEGEDGCHKVQNEREVFMVKVEDEEGQKGYIKIEDVLPEPVSNEVNSQVWTQNMTPLYFKMSSEYHNALSFLHLNRYYGKTFHLYSHPIELEHFTLEVIN</sequence>
<gene>
    <name evidence="1" type="ORF">DHETER_LOCUS4037</name>
</gene>